<dbReference type="EMBL" id="AF399919">
    <property type="protein sequence ID" value="AAT68786.1"/>
    <property type="molecule type" value="Genomic_DNA"/>
</dbReference>
<evidence type="ECO:0000259" key="3">
    <source>
        <dbReference type="Pfam" id="PF13817"/>
    </source>
</evidence>
<feature type="compositionally biased region" description="Basic and acidic residues" evidence="1">
    <location>
        <begin position="87"/>
        <end position="107"/>
    </location>
</feature>
<reference evidence="4" key="2">
    <citation type="journal article" date="2002" name="Infect. Immun.">
        <title>Characterization of a novel type IV pilus locus encoded on the large plasmid of locus of enterocyte effacement-negative Shiga-toxigenic Escherichia coli strains that are virulent for humans.</title>
        <authorList>
            <person name="Srimanote P."/>
            <person name="Paton A.W."/>
            <person name="Paton J.C."/>
        </authorList>
    </citation>
    <scope>NUCLEOTIDE SEQUENCE</scope>
    <source>
        <strain evidence="4">98NK2</strain>
        <plasmid evidence="4">megaplasmid pO113</plasmid>
    </source>
</reference>
<name>Q6EZC1_ECOLX</name>
<reference evidence="4" key="3">
    <citation type="journal article" date="2004" name="J. Exp. Med.">
        <title>A new family of potent AB(5) cytotoxins produced by Shiga toxigenic Escherichia coli.</title>
        <authorList>
            <person name="Paton A.W."/>
            <person name="Srimanote P."/>
            <person name="Talbot U.M."/>
            <person name="Wang H."/>
            <person name="Paton J.C."/>
        </authorList>
    </citation>
    <scope>NUCLEOTIDE SEQUENCE</scope>
    <source>
        <strain evidence="4">98NK2</strain>
        <plasmid evidence="4">megaplasmid pO113</plasmid>
    </source>
</reference>
<geneLocation type="plasmid" evidence="4">
    <name>megaplasmid pO113</name>
</geneLocation>
<dbReference type="Pfam" id="PF13817">
    <property type="entry name" value="DDE_Tnp_IS66_C"/>
    <property type="match status" value="1"/>
</dbReference>
<protein>
    <submittedName>
        <fullName evidence="4">L0015-like protein</fullName>
    </submittedName>
</protein>
<dbReference type="PANTHER" id="PTHR33678:SF1">
    <property type="entry name" value="BLL1576 PROTEIN"/>
    <property type="match status" value="1"/>
</dbReference>
<reference evidence="4" key="1">
    <citation type="journal article" date="2001" name="Infect. Immun.">
        <title>Characterization of Saa, a novel autoagglutinating adhesin produced by locus of enterocyte effacement-negative Shiga-toxigenic Escherichia coli strains that are virulent for humans.</title>
        <authorList>
            <person name="Paton A.W."/>
            <person name="Srimanote P."/>
            <person name="Woodrow M.C."/>
            <person name="Paton J.C."/>
        </authorList>
    </citation>
    <scope>NUCLEOTIDE SEQUENCE</scope>
    <source>
        <strain evidence="4">98NK2</strain>
        <plasmid evidence="4">megaplasmid pO113</plasmid>
    </source>
</reference>
<dbReference type="InterPro" id="IPR039552">
    <property type="entry name" value="IS66_C"/>
</dbReference>
<evidence type="ECO:0000259" key="2">
    <source>
        <dbReference type="Pfam" id="PF03050"/>
    </source>
</evidence>
<feature type="domain" description="Transposase IS66 central" evidence="2">
    <location>
        <begin position="125"/>
        <end position="269"/>
    </location>
</feature>
<keyword evidence="4" id="KW-0614">Plasmid</keyword>
<organism evidence="4">
    <name type="scientific">Escherichia coli</name>
    <dbReference type="NCBI Taxonomy" id="562"/>
    <lineage>
        <taxon>Bacteria</taxon>
        <taxon>Pseudomonadati</taxon>
        <taxon>Pseudomonadota</taxon>
        <taxon>Gammaproteobacteria</taxon>
        <taxon>Enterobacterales</taxon>
        <taxon>Enterobacteriaceae</taxon>
        <taxon>Escherichia</taxon>
    </lineage>
</organism>
<proteinExistence type="predicted"/>
<dbReference type="AlphaFoldDB" id="Q6EZC1"/>
<dbReference type="InterPro" id="IPR004291">
    <property type="entry name" value="Transposase_IS66_central"/>
</dbReference>
<evidence type="ECO:0000313" key="4">
    <source>
        <dbReference type="EMBL" id="AAT68786.1"/>
    </source>
</evidence>
<dbReference type="InterPro" id="IPR052344">
    <property type="entry name" value="Transposase-related"/>
</dbReference>
<dbReference type="PANTHER" id="PTHR33678">
    <property type="entry name" value="BLL1576 PROTEIN"/>
    <property type="match status" value="1"/>
</dbReference>
<feature type="region of interest" description="Disordered" evidence="1">
    <location>
        <begin position="87"/>
        <end position="111"/>
    </location>
</feature>
<feature type="domain" description="Transposase IS66 C-terminal" evidence="3">
    <location>
        <begin position="278"/>
        <end position="314"/>
    </location>
</feature>
<evidence type="ECO:0000256" key="1">
    <source>
        <dbReference type="SAM" id="MobiDB-lite"/>
    </source>
</evidence>
<dbReference type="Pfam" id="PF03050">
    <property type="entry name" value="DDE_Tnp_IS66"/>
    <property type="match status" value="1"/>
</dbReference>
<sequence>MSRKYLIRITELERLLSEQAEALRQKDQQLSLVEETEAFLRSALARAEEKLEEEEWEIEHLRAQIEKLRRMLFGSRSEKLQREVEQAEAQLKQREQESDRYSGRENDPQVPRQLRQLRHRRPLPAHLPREIHRLEPEESCCPECGSELDYLGEVSAEQLELVSSALCQRQRRPARKGVELSRALLSNWVDACCQLMIQSNEWMVEKNGSLSKKSRLGEVFSYVLNQWEALCYYSDDGLAEADNNTAERALRAVCLGKKNYMFFGNDHVGERGALLYGLTGNCRLNGIDPEAYLRHILSVLPKWLSNRVDELLPWKVVFTDK</sequence>
<accession>Q6EZC1</accession>